<protein>
    <recommendedName>
        <fullName evidence="1">Cwf19-like C-terminal domain-containing protein</fullName>
    </recommendedName>
</protein>
<accession>A0A7R9K598</accession>
<reference evidence="2" key="1">
    <citation type="submission" date="2020-11" db="EMBL/GenBank/DDBJ databases">
        <authorList>
            <person name="Tran Van P."/>
        </authorList>
    </citation>
    <scope>NUCLEOTIDE SEQUENCE</scope>
</reference>
<dbReference type="Pfam" id="PF04677">
    <property type="entry name" value="CwfJ_C_1"/>
    <property type="match status" value="1"/>
</dbReference>
<evidence type="ECO:0000259" key="1">
    <source>
        <dbReference type="Pfam" id="PF04677"/>
    </source>
</evidence>
<proteinExistence type="predicted"/>
<name>A0A7R9K598_TIMGE</name>
<gene>
    <name evidence="2" type="ORF">TGEB3V08_LOCUS9357</name>
</gene>
<evidence type="ECO:0000313" key="2">
    <source>
        <dbReference type="EMBL" id="CAD7605010.1"/>
    </source>
</evidence>
<feature type="domain" description="Cwf19-like C-terminal" evidence="1">
    <location>
        <begin position="6"/>
        <end position="54"/>
    </location>
</feature>
<dbReference type="AlphaFoldDB" id="A0A7R9K598"/>
<dbReference type="EMBL" id="OE844255">
    <property type="protein sequence ID" value="CAD7605010.1"/>
    <property type="molecule type" value="Genomic_DNA"/>
</dbReference>
<sequence>MFSYVMFKSALKKYFKTQEKVPVFFERNYKTSHLQMQVVPVHVKLADQLKEMFQPFRRWIRRSILHGQRDLLTRGLVEVFPSTLGYDSAICKRDEEQGYAGPVTALPVTETRSKVPLDLFQCCL</sequence>
<organism evidence="2">
    <name type="scientific">Timema genevievae</name>
    <name type="common">Walking stick</name>
    <dbReference type="NCBI Taxonomy" id="629358"/>
    <lineage>
        <taxon>Eukaryota</taxon>
        <taxon>Metazoa</taxon>
        <taxon>Ecdysozoa</taxon>
        <taxon>Arthropoda</taxon>
        <taxon>Hexapoda</taxon>
        <taxon>Insecta</taxon>
        <taxon>Pterygota</taxon>
        <taxon>Neoptera</taxon>
        <taxon>Polyneoptera</taxon>
        <taxon>Phasmatodea</taxon>
        <taxon>Timematodea</taxon>
        <taxon>Timematoidea</taxon>
        <taxon>Timematidae</taxon>
        <taxon>Timema</taxon>
    </lineage>
</organism>
<dbReference type="InterPro" id="IPR006768">
    <property type="entry name" value="Cwf19-like_C_dom-1"/>
</dbReference>